<name>A0ABT3DGU1_9BACI</name>
<evidence type="ECO:0000313" key="1">
    <source>
        <dbReference type="EMBL" id="MCV9886226.1"/>
    </source>
</evidence>
<organism evidence="1 2">
    <name type="scientific">Metabacillus halosaccharovorans</name>
    <dbReference type="NCBI Taxonomy" id="930124"/>
    <lineage>
        <taxon>Bacteria</taxon>
        <taxon>Bacillati</taxon>
        <taxon>Bacillota</taxon>
        <taxon>Bacilli</taxon>
        <taxon>Bacillales</taxon>
        <taxon>Bacillaceae</taxon>
        <taxon>Metabacillus</taxon>
    </lineage>
</organism>
<dbReference type="EMBL" id="JAOYEY010000036">
    <property type="protein sequence ID" value="MCV9886226.1"/>
    <property type="molecule type" value="Genomic_DNA"/>
</dbReference>
<comment type="caution">
    <text evidence="1">The sequence shown here is derived from an EMBL/GenBank/DDBJ whole genome shotgun (WGS) entry which is preliminary data.</text>
</comment>
<sequence>MNGLLITSIEEKLPIEIMYISGKGDISHRTIIVKEIQDEYIKAFCLLKQQPRVFNKSNILSAAKPKLRKQFKYA</sequence>
<gene>
    <name evidence="1" type="ORF">OIH86_11200</name>
</gene>
<protein>
    <recommendedName>
        <fullName evidence="3">Transcriptional regulator</fullName>
    </recommendedName>
</protein>
<dbReference type="RefSeq" id="WP_264142855.1">
    <property type="nucleotide sequence ID" value="NZ_JAOYEY010000036.1"/>
</dbReference>
<evidence type="ECO:0008006" key="3">
    <source>
        <dbReference type="Google" id="ProtNLM"/>
    </source>
</evidence>
<reference evidence="1 2" key="1">
    <citation type="submission" date="2022-10" db="EMBL/GenBank/DDBJ databases">
        <title>Draft genome assembly of moderately radiation resistant bacterium Metabacillus halosaccharovorans.</title>
        <authorList>
            <person name="Pal S."/>
            <person name="Gopinathan A."/>
        </authorList>
    </citation>
    <scope>NUCLEOTIDE SEQUENCE [LARGE SCALE GENOMIC DNA]</scope>
    <source>
        <strain evidence="1 2">VITHBRA001</strain>
    </source>
</reference>
<dbReference type="Proteomes" id="UP001526147">
    <property type="component" value="Unassembled WGS sequence"/>
</dbReference>
<keyword evidence="2" id="KW-1185">Reference proteome</keyword>
<accession>A0ABT3DGU1</accession>
<evidence type="ECO:0000313" key="2">
    <source>
        <dbReference type="Proteomes" id="UP001526147"/>
    </source>
</evidence>
<proteinExistence type="predicted"/>